<name>A0A6B8K8M7_9HYPH</name>
<evidence type="ECO:0000256" key="1">
    <source>
        <dbReference type="SAM" id="SignalP"/>
    </source>
</evidence>
<evidence type="ECO:0008006" key="4">
    <source>
        <dbReference type="Google" id="ProtNLM"/>
    </source>
</evidence>
<keyword evidence="1" id="KW-0732">Signal</keyword>
<dbReference type="Proteomes" id="UP000309061">
    <property type="component" value="Chromosome"/>
</dbReference>
<gene>
    <name evidence="2" type="ORF">H2LOC_000935</name>
</gene>
<protein>
    <recommendedName>
        <fullName evidence="4">DUF1134 domain-containing protein</fullName>
    </recommendedName>
</protein>
<feature type="signal peptide" evidence="1">
    <location>
        <begin position="1"/>
        <end position="22"/>
    </location>
</feature>
<dbReference type="OrthoDB" id="7068882at2"/>
<dbReference type="RefSeq" id="WP_136494681.1">
    <property type="nucleotide sequence ID" value="NZ_CP046052.1"/>
</dbReference>
<dbReference type="AlphaFoldDB" id="A0A6B8K8M7"/>
<reference evidence="2 3" key="1">
    <citation type="submission" date="2019-11" db="EMBL/GenBank/DDBJ databases">
        <title>The genome sequence of Methylocystis heyeri.</title>
        <authorList>
            <person name="Oshkin I.Y."/>
            <person name="Miroshnikov K."/>
            <person name="Dedysh S.N."/>
        </authorList>
    </citation>
    <scope>NUCLEOTIDE SEQUENCE [LARGE SCALE GENOMIC DNA]</scope>
    <source>
        <strain evidence="2 3">H2</strain>
    </source>
</reference>
<dbReference type="KEGG" id="mhey:H2LOC_000935"/>
<evidence type="ECO:0000313" key="3">
    <source>
        <dbReference type="Proteomes" id="UP000309061"/>
    </source>
</evidence>
<evidence type="ECO:0000313" key="2">
    <source>
        <dbReference type="EMBL" id="QGM44376.1"/>
    </source>
</evidence>
<feature type="chain" id="PRO_5025457129" description="DUF1134 domain-containing protein" evidence="1">
    <location>
        <begin position="23"/>
        <end position="147"/>
    </location>
</feature>
<keyword evidence="3" id="KW-1185">Reference proteome</keyword>
<dbReference type="EMBL" id="CP046052">
    <property type="protein sequence ID" value="QGM44376.1"/>
    <property type="molecule type" value="Genomic_DNA"/>
</dbReference>
<organism evidence="2 3">
    <name type="scientific">Methylocystis heyeri</name>
    <dbReference type="NCBI Taxonomy" id="391905"/>
    <lineage>
        <taxon>Bacteria</taxon>
        <taxon>Pseudomonadati</taxon>
        <taxon>Pseudomonadota</taxon>
        <taxon>Alphaproteobacteria</taxon>
        <taxon>Hyphomicrobiales</taxon>
        <taxon>Methylocystaceae</taxon>
        <taxon>Methylocystis</taxon>
    </lineage>
</organism>
<proteinExistence type="predicted"/>
<accession>A0A6B8K8M7</accession>
<sequence length="147" mass="15314">MIFKRIAMAVAACFLLAQPALAQERPNSAPSGRVSIKQLQVAFIGSGALGGGSLSYRGKTYPITVGGLGVGGIGASELKASGEVYGLQRLEDFPGAYIQIRRGWALGDNGKGALWLQNDKGVVMRLKTQRRGLALSLGADGVVIGLK</sequence>